<feature type="compositionally biased region" description="Low complexity" evidence="1">
    <location>
        <begin position="127"/>
        <end position="146"/>
    </location>
</feature>
<gene>
    <name evidence="2" type="ORF">BDV96DRAFT_34482</name>
</gene>
<reference evidence="2" key="1">
    <citation type="journal article" date="2020" name="Stud. Mycol.">
        <title>101 Dothideomycetes genomes: a test case for predicting lifestyles and emergence of pathogens.</title>
        <authorList>
            <person name="Haridas S."/>
            <person name="Albert R."/>
            <person name="Binder M."/>
            <person name="Bloem J."/>
            <person name="Labutti K."/>
            <person name="Salamov A."/>
            <person name="Andreopoulos B."/>
            <person name="Baker S."/>
            <person name="Barry K."/>
            <person name="Bills G."/>
            <person name="Bluhm B."/>
            <person name="Cannon C."/>
            <person name="Castanera R."/>
            <person name="Culley D."/>
            <person name="Daum C."/>
            <person name="Ezra D."/>
            <person name="Gonzalez J."/>
            <person name="Henrissat B."/>
            <person name="Kuo A."/>
            <person name="Liang C."/>
            <person name="Lipzen A."/>
            <person name="Lutzoni F."/>
            <person name="Magnuson J."/>
            <person name="Mondo S."/>
            <person name="Nolan M."/>
            <person name="Ohm R."/>
            <person name="Pangilinan J."/>
            <person name="Park H.-J."/>
            <person name="Ramirez L."/>
            <person name="Alfaro M."/>
            <person name="Sun H."/>
            <person name="Tritt A."/>
            <person name="Yoshinaga Y."/>
            <person name="Zwiers L.-H."/>
            <person name="Turgeon B."/>
            <person name="Goodwin S."/>
            <person name="Spatafora J."/>
            <person name="Crous P."/>
            <person name="Grigoriev I."/>
        </authorList>
    </citation>
    <scope>NUCLEOTIDE SEQUENCE</scope>
    <source>
        <strain evidence="2">CBS 627.86</strain>
    </source>
</reference>
<sequence length="222" mass="24701">MSFFNNDPAMQIDDWDLVDDDILADDNELLFDYERTTTEPQVHRNKHVKTYSGSEADNDDDDDTDSFAASEATVTGTELSNSTVLRQINEAWGCQDREATMTETDTVTNSVIYRRVNCAWGKEDTDAAPTAAATATTSGTDTTTSSNLKQRRDLNPTVSVGSQTLMRYERVRSEDMERREIVGAIWQSLWGNMCGVALDLGRIVEVSLPSCLNGDAEESRVY</sequence>
<accession>A0A6A5ZCU9</accession>
<feature type="compositionally biased region" description="Acidic residues" evidence="1">
    <location>
        <begin position="56"/>
        <end position="65"/>
    </location>
</feature>
<feature type="region of interest" description="Disordered" evidence="1">
    <location>
        <begin position="124"/>
        <end position="148"/>
    </location>
</feature>
<evidence type="ECO:0000313" key="3">
    <source>
        <dbReference type="Proteomes" id="UP000799770"/>
    </source>
</evidence>
<dbReference type="EMBL" id="ML977320">
    <property type="protein sequence ID" value="KAF2116763.1"/>
    <property type="molecule type" value="Genomic_DNA"/>
</dbReference>
<keyword evidence="3" id="KW-1185">Reference proteome</keyword>
<organism evidence="2 3">
    <name type="scientific">Lophiotrema nucula</name>
    <dbReference type="NCBI Taxonomy" id="690887"/>
    <lineage>
        <taxon>Eukaryota</taxon>
        <taxon>Fungi</taxon>
        <taxon>Dikarya</taxon>
        <taxon>Ascomycota</taxon>
        <taxon>Pezizomycotina</taxon>
        <taxon>Dothideomycetes</taxon>
        <taxon>Pleosporomycetidae</taxon>
        <taxon>Pleosporales</taxon>
        <taxon>Lophiotremataceae</taxon>
        <taxon>Lophiotrema</taxon>
    </lineage>
</organism>
<proteinExistence type="predicted"/>
<dbReference type="AlphaFoldDB" id="A0A6A5ZCU9"/>
<name>A0A6A5ZCU9_9PLEO</name>
<evidence type="ECO:0000313" key="2">
    <source>
        <dbReference type="EMBL" id="KAF2116763.1"/>
    </source>
</evidence>
<feature type="region of interest" description="Disordered" evidence="1">
    <location>
        <begin position="42"/>
        <end position="67"/>
    </location>
</feature>
<dbReference type="Proteomes" id="UP000799770">
    <property type="component" value="Unassembled WGS sequence"/>
</dbReference>
<protein>
    <submittedName>
        <fullName evidence="2">Uncharacterized protein</fullName>
    </submittedName>
</protein>
<evidence type="ECO:0000256" key="1">
    <source>
        <dbReference type="SAM" id="MobiDB-lite"/>
    </source>
</evidence>